<proteinExistence type="predicted"/>
<organism evidence="1 2">
    <name type="scientific">Amylocarpus encephaloides</name>
    <dbReference type="NCBI Taxonomy" id="45428"/>
    <lineage>
        <taxon>Eukaryota</taxon>
        <taxon>Fungi</taxon>
        <taxon>Dikarya</taxon>
        <taxon>Ascomycota</taxon>
        <taxon>Pezizomycotina</taxon>
        <taxon>Leotiomycetes</taxon>
        <taxon>Helotiales</taxon>
        <taxon>Helotiales incertae sedis</taxon>
        <taxon>Amylocarpus</taxon>
    </lineage>
</organism>
<evidence type="ECO:0000313" key="2">
    <source>
        <dbReference type="Proteomes" id="UP000824998"/>
    </source>
</evidence>
<dbReference type="OrthoDB" id="2922289at2759"/>
<reference evidence="1" key="1">
    <citation type="journal article" date="2021" name="IMA Fungus">
        <title>Genomic characterization of three marine fungi, including Emericellopsis atlantica sp. nov. with signatures of a generalist lifestyle and marine biomass degradation.</title>
        <authorList>
            <person name="Hagestad O.C."/>
            <person name="Hou L."/>
            <person name="Andersen J.H."/>
            <person name="Hansen E.H."/>
            <person name="Altermark B."/>
            <person name="Li C."/>
            <person name="Kuhnert E."/>
            <person name="Cox R.J."/>
            <person name="Crous P.W."/>
            <person name="Spatafora J.W."/>
            <person name="Lail K."/>
            <person name="Amirebrahimi M."/>
            <person name="Lipzen A."/>
            <person name="Pangilinan J."/>
            <person name="Andreopoulos W."/>
            <person name="Hayes R.D."/>
            <person name="Ng V."/>
            <person name="Grigoriev I.V."/>
            <person name="Jackson S.A."/>
            <person name="Sutton T.D.S."/>
            <person name="Dobson A.D.W."/>
            <person name="Rama T."/>
        </authorList>
    </citation>
    <scope>NUCLEOTIDE SEQUENCE</scope>
    <source>
        <strain evidence="1">TRa018bII</strain>
    </source>
</reference>
<sequence>MEQMLHEGPIRAEPPTITDRSQWQSLALLASEAPYRVPCWILTGLRPPLLPDVPELRSIFKHSERTLGILPRHAIVLGKSNADLIIWENLCKQLSTIAKLQRKYASIISPKEKLPEEYIRALLTFRYTLDRVRKVPTTTLKVGFPSSPPMRSGFVRYPQQAGTDLMGFQFLGETLG</sequence>
<dbReference type="Proteomes" id="UP000824998">
    <property type="component" value="Unassembled WGS sequence"/>
</dbReference>
<evidence type="ECO:0000313" key="1">
    <source>
        <dbReference type="EMBL" id="KAG9234750.1"/>
    </source>
</evidence>
<comment type="caution">
    <text evidence="1">The sequence shown here is derived from an EMBL/GenBank/DDBJ whole genome shotgun (WGS) entry which is preliminary data.</text>
</comment>
<dbReference type="EMBL" id="MU251453">
    <property type="protein sequence ID" value="KAG9234750.1"/>
    <property type="molecule type" value="Genomic_DNA"/>
</dbReference>
<protein>
    <submittedName>
        <fullName evidence="1">Uncharacterized protein</fullName>
    </submittedName>
</protein>
<name>A0A9P8C5Z7_9HELO</name>
<accession>A0A9P8C5Z7</accession>
<keyword evidence="2" id="KW-1185">Reference proteome</keyword>
<gene>
    <name evidence="1" type="ORF">BJ875DRAFT_483897</name>
</gene>
<dbReference type="AlphaFoldDB" id="A0A9P8C5Z7"/>